<dbReference type="OrthoDB" id="78892at2759"/>
<keyword evidence="2" id="KW-1185">Reference proteome</keyword>
<accession>A0A1V9ZLM5</accession>
<evidence type="ECO:0000313" key="1">
    <source>
        <dbReference type="EMBL" id="OQR98882.1"/>
    </source>
</evidence>
<gene>
    <name evidence="1" type="ORF">THRCLA_21862</name>
</gene>
<evidence type="ECO:0000313" key="2">
    <source>
        <dbReference type="Proteomes" id="UP000243217"/>
    </source>
</evidence>
<dbReference type="Proteomes" id="UP000243217">
    <property type="component" value="Unassembled WGS sequence"/>
</dbReference>
<proteinExistence type="predicted"/>
<dbReference type="STRING" id="74557.A0A1V9ZLM5"/>
<organism evidence="1 2">
    <name type="scientific">Thraustotheca clavata</name>
    <dbReference type="NCBI Taxonomy" id="74557"/>
    <lineage>
        <taxon>Eukaryota</taxon>
        <taxon>Sar</taxon>
        <taxon>Stramenopiles</taxon>
        <taxon>Oomycota</taxon>
        <taxon>Saprolegniomycetes</taxon>
        <taxon>Saprolegniales</taxon>
        <taxon>Achlyaceae</taxon>
        <taxon>Thraustotheca</taxon>
    </lineage>
</organism>
<dbReference type="EMBL" id="JNBS01001838">
    <property type="protein sequence ID" value="OQR98882.1"/>
    <property type="molecule type" value="Genomic_DNA"/>
</dbReference>
<comment type="caution">
    <text evidence="1">The sequence shown here is derived from an EMBL/GenBank/DDBJ whole genome shotgun (WGS) entry which is preliminary data.</text>
</comment>
<reference evidence="1 2" key="1">
    <citation type="journal article" date="2014" name="Genome Biol. Evol.">
        <title>The secreted proteins of Achlya hypogyna and Thraustotheca clavata identify the ancestral oomycete secretome and reveal gene acquisitions by horizontal gene transfer.</title>
        <authorList>
            <person name="Misner I."/>
            <person name="Blouin N."/>
            <person name="Leonard G."/>
            <person name="Richards T.A."/>
            <person name="Lane C.E."/>
        </authorList>
    </citation>
    <scope>NUCLEOTIDE SEQUENCE [LARGE SCALE GENOMIC DNA]</scope>
    <source>
        <strain evidence="1 2">ATCC 34112</strain>
    </source>
</reference>
<feature type="non-terminal residue" evidence="1">
    <location>
        <position position="99"/>
    </location>
</feature>
<name>A0A1V9ZLM5_9STRA</name>
<protein>
    <submittedName>
        <fullName evidence="1">Uncharacterized protein</fullName>
    </submittedName>
</protein>
<sequence length="99" mass="11560">MVIKRKVNYQDDDELLFQAQSIIALRCTKANGRYFVAQLLDDVTQSMLDHSNANVNVLYYDKQRNGKFKLRNYDVAPVRSIMCVIDLDQVNDTEFEIPR</sequence>
<dbReference type="AlphaFoldDB" id="A0A1V9ZLM5"/>